<evidence type="ECO:0000313" key="1">
    <source>
        <dbReference type="EMBL" id="ESO93710.1"/>
    </source>
</evidence>
<dbReference type="GO" id="GO:0005615">
    <property type="term" value="C:extracellular space"/>
    <property type="evidence" value="ECO:0007669"/>
    <property type="project" value="TreeGrafter"/>
</dbReference>
<dbReference type="OrthoDB" id="413313at2759"/>
<dbReference type="GeneID" id="20252964"/>
<feature type="non-terminal residue" evidence="1">
    <location>
        <position position="1"/>
    </location>
</feature>
<name>V4AEX0_LOTGI</name>
<organism evidence="1 2">
    <name type="scientific">Lottia gigantea</name>
    <name type="common">Giant owl limpet</name>
    <dbReference type="NCBI Taxonomy" id="225164"/>
    <lineage>
        <taxon>Eukaryota</taxon>
        <taxon>Metazoa</taxon>
        <taxon>Spiralia</taxon>
        <taxon>Lophotrochozoa</taxon>
        <taxon>Mollusca</taxon>
        <taxon>Gastropoda</taxon>
        <taxon>Patellogastropoda</taxon>
        <taxon>Lottioidea</taxon>
        <taxon>Lottiidae</taxon>
        <taxon>Lottia</taxon>
    </lineage>
</organism>
<dbReference type="STRING" id="225164.V4AEX0"/>
<dbReference type="EMBL" id="KB201890">
    <property type="protein sequence ID" value="ESO93710.1"/>
    <property type="molecule type" value="Genomic_DNA"/>
</dbReference>
<dbReference type="CTD" id="20252964"/>
<sequence>FLVNAPACRIPDIDPFDTSVEEHIRMTKRIRCTGKPSITYQEQTMLRLNWTVINGYYKGDFSECNYQGIRRGSQMSDKHFIYTELSPPFHADINMTEEFIRVYCFSRSAGKIYTNFHSFIIPKPDRVEGLRRRLQKHLFDHQPKELLNVIMIGLDSVSRLNHIRSMPLTRTFLLKNLSAVELQGYTKVADNTFVNVVPMTTGKFVEELPWDENKRMEPFDKYNFIWKNFSAAGYPTLYAEDAPKMAIFTYLKRGFYQPPADFYNRAFSNAMEKHLSMWNNDHQCVGDRLETDLILDYTRDLARAFPKHPHFAFSFITRLTHDVLSNAVLADEVYHNRLQEFERQGIFNSSVVFLFSDHGLRFGSFRETYIGKLEERLPMVYVIFPKWFSKKYPEIHSNLVKNMNRLTTPFDIYETLKDILYFRGRPTGFVDVKQRGISLFEEIPKSRTCDHAGILPHWCVCMNQMELPVTDKFSRLSVKYLVSYINKKLSRYRDRCATLVLGHIKSVHVVKNNDQFVISLFQLSVVLLPGAGVFEATVRYDENTRQFGMAGEISRINKYGHLGDCVDMPRIRKFCFC</sequence>
<dbReference type="OMA" id="HWCLCLE"/>
<dbReference type="Gene3D" id="3.40.720.10">
    <property type="entry name" value="Alkaline Phosphatase, subunit A"/>
    <property type="match status" value="1"/>
</dbReference>
<dbReference type="InterPro" id="IPR017850">
    <property type="entry name" value="Alkaline_phosphatase_core_sf"/>
</dbReference>
<dbReference type="InterPro" id="IPR004245">
    <property type="entry name" value="DUF229"/>
</dbReference>
<dbReference type="SUPFAM" id="SSF53649">
    <property type="entry name" value="Alkaline phosphatase-like"/>
    <property type="match status" value="1"/>
</dbReference>
<reference evidence="1 2" key="1">
    <citation type="journal article" date="2013" name="Nature">
        <title>Insights into bilaterian evolution from three spiralian genomes.</title>
        <authorList>
            <person name="Simakov O."/>
            <person name="Marletaz F."/>
            <person name="Cho S.J."/>
            <person name="Edsinger-Gonzales E."/>
            <person name="Havlak P."/>
            <person name="Hellsten U."/>
            <person name="Kuo D.H."/>
            <person name="Larsson T."/>
            <person name="Lv J."/>
            <person name="Arendt D."/>
            <person name="Savage R."/>
            <person name="Osoegawa K."/>
            <person name="de Jong P."/>
            <person name="Grimwood J."/>
            <person name="Chapman J.A."/>
            <person name="Shapiro H."/>
            <person name="Aerts A."/>
            <person name="Otillar R.P."/>
            <person name="Terry A.Y."/>
            <person name="Boore J.L."/>
            <person name="Grigoriev I.V."/>
            <person name="Lindberg D.R."/>
            <person name="Seaver E.C."/>
            <person name="Weisblat D.A."/>
            <person name="Putnam N.H."/>
            <person name="Rokhsar D.S."/>
        </authorList>
    </citation>
    <scope>NUCLEOTIDE SEQUENCE [LARGE SCALE GENOMIC DNA]</scope>
</reference>
<accession>V4AEX0</accession>
<dbReference type="KEGG" id="lgi:LOTGIDRAFT_93092"/>
<dbReference type="RefSeq" id="XP_009055282.1">
    <property type="nucleotide sequence ID" value="XM_009057034.1"/>
</dbReference>
<evidence type="ECO:0000313" key="2">
    <source>
        <dbReference type="Proteomes" id="UP000030746"/>
    </source>
</evidence>
<gene>
    <name evidence="1" type="ORF">LOTGIDRAFT_93092</name>
</gene>
<keyword evidence="2" id="KW-1185">Reference proteome</keyword>
<dbReference type="PANTHER" id="PTHR10974">
    <property type="entry name" value="FI08016P-RELATED"/>
    <property type="match status" value="1"/>
</dbReference>
<feature type="non-terminal residue" evidence="1">
    <location>
        <position position="577"/>
    </location>
</feature>
<dbReference type="CDD" id="cd16021">
    <property type="entry name" value="ALP_like"/>
    <property type="match status" value="1"/>
</dbReference>
<dbReference type="Pfam" id="PF02995">
    <property type="entry name" value="DUF229"/>
    <property type="match status" value="1"/>
</dbReference>
<protein>
    <submittedName>
        <fullName evidence="1">Uncharacterized protein</fullName>
    </submittedName>
</protein>
<proteinExistence type="predicted"/>
<dbReference type="PANTHER" id="PTHR10974:SF1">
    <property type="entry name" value="FI08016P-RELATED"/>
    <property type="match status" value="1"/>
</dbReference>
<dbReference type="AlphaFoldDB" id="V4AEX0"/>
<dbReference type="Proteomes" id="UP000030746">
    <property type="component" value="Unassembled WGS sequence"/>
</dbReference>
<dbReference type="HOGENOM" id="CLU_018076_0_0_1"/>
<dbReference type="FunFam" id="3.40.720.10:FF:000017">
    <property type="entry name" value="Predicted protein"/>
    <property type="match status" value="1"/>
</dbReference>